<reference evidence="2 3" key="1">
    <citation type="submission" date="2020-07" db="EMBL/GenBank/DDBJ databases">
        <title>Sequencing the genomes of 1000 actinobacteria strains.</title>
        <authorList>
            <person name="Klenk H.-P."/>
        </authorList>
    </citation>
    <scope>NUCLEOTIDE SEQUENCE [LARGE SCALE GENOMIC DNA]</scope>
    <source>
        <strain evidence="2 3">DSM 100723</strain>
    </source>
</reference>
<dbReference type="EMBL" id="JACGWT010000004">
    <property type="protein sequence ID" value="MBA8794932.1"/>
    <property type="molecule type" value="Genomic_DNA"/>
</dbReference>
<accession>A0A7W3ITE8</accession>
<dbReference type="NCBIfam" id="TIGR01764">
    <property type="entry name" value="excise"/>
    <property type="match status" value="1"/>
</dbReference>
<dbReference type="InterPro" id="IPR010093">
    <property type="entry name" value="SinI_DNA-bd"/>
</dbReference>
<gene>
    <name evidence="2" type="ORF">FHX74_002560</name>
</gene>
<evidence type="ECO:0000313" key="3">
    <source>
        <dbReference type="Proteomes" id="UP000523079"/>
    </source>
</evidence>
<comment type="caution">
    <text evidence="2">The sequence shown here is derived from an EMBL/GenBank/DDBJ whole genome shotgun (WGS) entry which is preliminary data.</text>
</comment>
<dbReference type="GO" id="GO:0003677">
    <property type="term" value="F:DNA binding"/>
    <property type="evidence" value="ECO:0007669"/>
    <property type="project" value="InterPro"/>
</dbReference>
<proteinExistence type="predicted"/>
<sequence>MVAQPNAPTWLKMQPASDYTSLSPRTLRRYIADGVLVAYRIGPKELRFKRSDLDALFERVNG</sequence>
<dbReference type="AlphaFoldDB" id="A0A7W3ITE8"/>
<evidence type="ECO:0000259" key="1">
    <source>
        <dbReference type="Pfam" id="PF12728"/>
    </source>
</evidence>
<dbReference type="InterPro" id="IPR009061">
    <property type="entry name" value="DNA-bd_dom_put_sf"/>
</dbReference>
<dbReference type="InterPro" id="IPR041657">
    <property type="entry name" value="HTH_17"/>
</dbReference>
<name>A0A7W3ITE8_9ACTN</name>
<evidence type="ECO:0000313" key="2">
    <source>
        <dbReference type="EMBL" id="MBA8794932.1"/>
    </source>
</evidence>
<protein>
    <submittedName>
        <fullName evidence="2">Excisionase family DNA binding protein</fullName>
    </submittedName>
</protein>
<keyword evidence="3" id="KW-1185">Reference proteome</keyword>
<organism evidence="2 3">
    <name type="scientific">Microlunatus kandeliicorticis</name>
    <dbReference type="NCBI Taxonomy" id="1759536"/>
    <lineage>
        <taxon>Bacteria</taxon>
        <taxon>Bacillati</taxon>
        <taxon>Actinomycetota</taxon>
        <taxon>Actinomycetes</taxon>
        <taxon>Propionibacteriales</taxon>
        <taxon>Propionibacteriaceae</taxon>
        <taxon>Microlunatus</taxon>
    </lineage>
</organism>
<dbReference type="Pfam" id="PF12728">
    <property type="entry name" value="HTH_17"/>
    <property type="match status" value="1"/>
</dbReference>
<dbReference type="RefSeq" id="WP_182560561.1">
    <property type="nucleotide sequence ID" value="NZ_JACGWT010000004.1"/>
</dbReference>
<dbReference type="SUPFAM" id="SSF46955">
    <property type="entry name" value="Putative DNA-binding domain"/>
    <property type="match status" value="1"/>
</dbReference>
<dbReference type="Proteomes" id="UP000523079">
    <property type="component" value="Unassembled WGS sequence"/>
</dbReference>
<feature type="domain" description="Helix-turn-helix" evidence="1">
    <location>
        <begin position="10"/>
        <end position="59"/>
    </location>
</feature>